<evidence type="ECO:0000256" key="5">
    <source>
        <dbReference type="SAM" id="Phobius"/>
    </source>
</evidence>
<feature type="transmembrane region" description="Helical" evidence="5">
    <location>
        <begin position="127"/>
        <end position="148"/>
    </location>
</feature>
<keyword evidence="3 5" id="KW-1133">Transmembrane helix</keyword>
<dbReference type="Pfam" id="PF01699">
    <property type="entry name" value="Na_Ca_ex"/>
    <property type="match status" value="2"/>
</dbReference>
<dbReference type="GO" id="GO:0005262">
    <property type="term" value="F:calcium channel activity"/>
    <property type="evidence" value="ECO:0007669"/>
    <property type="project" value="TreeGrafter"/>
</dbReference>
<feature type="transmembrane region" description="Helical" evidence="5">
    <location>
        <begin position="268"/>
        <end position="287"/>
    </location>
</feature>
<dbReference type="GO" id="GO:0005886">
    <property type="term" value="C:plasma membrane"/>
    <property type="evidence" value="ECO:0007669"/>
    <property type="project" value="TreeGrafter"/>
</dbReference>
<protein>
    <submittedName>
        <fullName evidence="7">Calcium/sodium antiporter</fullName>
    </submittedName>
</protein>
<dbReference type="Proteomes" id="UP000500961">
    <property type="component" value="Chromosome"/>
</dbReference>
<dbReference type="EMBL" id="CP041345">
    <property type="protein sequence ID" value="QKG78735.1"/>
    <property type="molecule type" value="Genomic_DNA"/>
</dbReference>
<organism evidence="7 8">
    <name type="scientific">Tenuifilum thalassicum</name>
    <dbReference type="NCBI Taxonomy" id="2590900"/>
    <lineage>
        <taxon>Bacteria</taxon>
        <taxon>Pseudomonadati</taxon>
        <taxon>Bacteroidota</taxon>
        <taxon>Bacteroidia</taxon>
        <taxon>Bacteroidales</taxon>
        <taxon>Tenuifilaceae</taxon>
        <taxon>Tenuifilum</taxon>
    </lineage>
</organism>
<dbReference type="GO" id="GO:0006874">
    <property type="term" value="P:intracellular calcium ion homeostasis"/>
    <property type="evidence" value="ECO:0007669"/>
    <property type="project" value="TreeGrafter"/>
</dbReference>
<sequence>MNILFIALGVAALVLGATWLVEGASSIAKRLGISTLTIGLTVVAFGTSAPELAVNIISAVGGNSDISLGNILGSNFFNTFIILGLAAIVKPVEVKSSTIKIEIPFFLLSSTILFVLCNNVFFDNSHANIITRSSGIILLLLFAVFMYYNFLTGKVNDNELEPDIKERNLWLSILMFIGGLGFLVGGGKLVVLGAVNIAEKLGVSQAVIGLTIVAAGTSLPELATSAIAAYRNKPDIAIGNVIGSNIFNILLVLGVTAGIKPIPLYENANIDLILNILAGVLMLLFAFTGKARKFDRREGILLVLVYIVFLTYQIISL</sequence>
<name>A0A7D3XJN9_9BACT</name>
<gene>
    <name evidence="7" type="ORF">FHG85_00115</name>
</gene>
<dbReference type="Gene3D" id="1.20.1420.30">
    <property type="entry name" value="NCX, central ion-binding region"/>
    <property type="match status" value="1"/>
</dbReference>
<proteinExistence type="predicted"/>
<dbReference type="RefSeq" id="WP_173072251.1">
    <property type="nucleotide sequence ID" value="NZ_CP041345.1"/>
</dbReference>
<feature type="transmembrane region" description="Helical" evidence="5">
    <location>
        <begin position="71"/>
        <end position="89"/>
    </location>
</feature>
<evidence type="ECO:0000313" key="7">
    <source>
        <dbReference type="EMBL" id="QKG78735.1"/>
    </source>
</evidence>
<dbReference type="NCBIfam" id="TIGR00367">
    <property type="entry name" value="calcium/sodium antiporter"/>
    <property type="match status" value="1"/>
</dbReference>
<keyword evidence="2 5" id="KW-0812">Transmembrane</keyword>
<evidence type="ECO:0000256" key="1">
    <source>
        <dbReference type="ARBA" id="ARBA00004141"/>
    </source>
</evidence>
<comment type="subcellular location">
    <subcellularLocation>
        <location evidence="1">Membrane</location>
        <topology evidence="1">Multi-pass membrane protein</topology>
    </subcellularLocation>
</comment>
<evidence type="ECO:0000259" key="6">
    <source>
        <dbReference type="Pfam" id="PF01699"/>
    </source>
</evidence>
<dbReference type="AlphaFoldDB" id="A0A7D3XJN9"/>
<keyword evidence="4 5" id="KW-0472">Membrane</keyword>
<dbReference type="KEGG" id="ttz:FHG85_00115"/>
<dbReference type="InterPro" id="IPR004481">
    <property type="entry name" value="K/Na/Ca-exchanger"/>
</dbReference>
<dbReference type="Gene3D" id="6.10.280.80">
    <property type="entry name" value="NCX, peripheral helical region"/>
    <property type="match status" value="1"/>
</dbReference>
<evidence type="ECO:0000256" key="4">
    <source>
        <dbReference type="ARBA" id="ARBA00023136"/>
    </source>
</evidence>
<keyword evidence="8" id="KW-1185">Reference proteome</keyword>
<evidence type="ECO:0000256" key="3">
    <source>
        <dbReference type="ARBA" id="ARBA00022989"/>
    </source>
</evidence>
<feature type="domain" description="Sodium/calcium exchanger membrane region" evidence="6">
    <location>
        <begin position="172"/>
        <end position="314"/>
    </location>
</feature>
<feature type="transmembrane region" description="Helical" evidence="5">
    <location>
        <begin position="101"/>
        <end position="121"/>
    </location>
</feature>
<feature type="domain" description="Sodium/calcium exchanger membrane region" evidence="6">
    <location>
        <begin position="3"/>
        <end position="150"/>
    </location>
</feature>
<evidence type="ECO:0000313" key="8">
    <source>
        <dbReference type="Proteomes" id="UP000500961"/>
    </source>
</evidence>
<reference evidence="7 8" key="1">
    <citation type="submission" date="2019-07" db="EMBL/GenBank/DDBJ databases">
        <title>Thalassofilum flectens gen. nov., sp. nov., a novel moderate thermophilic anaerobe from a shallow sea hot spring in Kunashir Island (Russia), representing a new family in the order Bacteroidales, and proposal of Thalassofilacea fam. nov.</title>
        <authorList>
            <person name="Kochetkova T.V."/>
            <person name="Podosokorskaya O.A."/>
            <person name="Novikov A."/>
            <person name="Elcheninov A.G."/>
            <person name="Toshchakov S.V."/>
            <person name="Kublanov I.V."/>
        </authorList>
    </citation>
    <scope>NUCLEOTIDE SEQUENCE [LARGE SCALE GENOMIC DNA]</scope>
    <source>
        <strain evidence="7 8">38-H</strain>
    </source>
</reference>
<dbReference type="PANTHER" id="PTHR10846:SF8">
    <property type="entry name" value="INNER MEMBRANE PROTEIN YRBG"/>
    <property type="match status" value="1"/>
</dbReference>
<dbReference type="GO" id="GO:0008273">
    <property type="term" value="F:calcium, potassium:sodium antiporter activity"/>
    <property type="evidence" value="ECO:0007669"/>
    <property type="project" value="TreeGrafter"/>
</dbReference>
<feature type="transmembrane region" description="Helical" evidence="5">
    <location>
        <begin position="169"/>
        <end position="195"/>
    </location>
</feature>
<dbReference type="PANTHER" id="PTHR10846">
    <property type="entry name" value="SODIUM/POTASSIUM/CALCIUM EXCHANGER"/>
    <property type="match status" value="1"/>
</dbReference>
<dbReference type="InterPro" id="IPR044880">
    <property type="entry name" value="NCX_ion-bd_dom_sf"/>
</dbReference>
<accession>A0A7D3XJN9</accession>
<feature type="transmembrane region" description="Helical" evidence="5">
    <location>
        <begin position="299"/>
        <end position="315"/>
    </location>
</feature>
<evidence type="ECO:0000256" key="2">
    <source>
        <dbReference type="ARBA" id="ARBA00022692"/>
    </source>
</evidence>
<dbReference type="InterPro" id="IPR004837">
    <property type="entry name" value="NaCa_Exmemb"/>
</dbReference>
<feature type="transmembrane region" description="Helical" evidence="5">
    <location>
        <begin position="242"/>
        <end position="262"/>
    </location>
</feature>